<gene>
    <name evidence="1" type="ORF">pVco5_003</name>
</gene>
<accession>A0A1W6JUP4</accession>
<dbReference type="Proteomes" id="UP000225564">
    <property type="component" value="Segment"/>
</dbReference>
<sequence>MLITHTYVDIKDYRRGQTEVWINYKGMEVMLHSPKNALFNLVSSEWDNDISNGKLTKYKDRPEI</sequence>
<name>A0A1W6JUP4_9CAUD</name>
<keyword evidence="2" id="KW-1185">Reference proteome</keyword>
<protein>
    <submittedName>
        <fullName evidence="1">Uncharacterized protein</fullName>
    </submittedName>
</protein>
<reference evidence="1 2" key="1">
    <citation type="submission" date="2017-02" db="EMBL/GenBank/DDBJ databases">
        <title>Comeplete genome sequence of Bacteriophage pVco-5, that infects Vibrio corallilyticus.</title>
        <authorList>
            <person name="Kim H.J."/>
            <person name="Park S.C."/>
        </authorList>
    </citation>
    <scope>NUCLEOTIDE SEQUENCE [LARGE SCALE GENOMIC DNA]</scope>
</reference>
<evidence type="ECO:0000313" key="1">
    <source>
        <dbReference type="EMBL" id="ARM70991.1"/>
    </source>
</evidence>
<dbReference type="EMBL" id="KY612839">
    <property type="protein sequence ID" value="ARM70991.1"/>
    <property type="molecule type" value="Genomic_DNA"/>
</dbReference>
<evidence type="ECO:0000313" key="2">
    <source>
        <dbReference type="Proteomes" id="UP000225564"/>
    </source>
</evidence>
<proteinExistence type="predicted"/>
<organism evidence="1 2">
    <name type="scientific">Vibrio phage pVco-5</name>
    <dbReference type="NCBI Taxonomy" id="1965485"/>
    <lineage>
        <taxon>Viruses</taxon>
        <taxon>Duplodnaviria</taxon>
        <taxon>Heunggongvirae</taxon>
        <taxon>Uroviricota</taxon>
        <taxon>Caudoviricetes</taxon>
        <taxon>Schitoviridae</taxon>
        <taxon>Vicoquintavirus</taxon>
        <taxon>Vicoquintavirus Pvco5</taxon>
    </lineage>
</organism>